<reference evidence="1 2" key="2">
    <citation type="submission" date="2018-11" db="EMBL/GenBank/DDBJ databases">
        <authorList>
            <consortium name="Pathogen Informatics"/>
        </authorList>
    </citation>
    <scope>NUCLEOTIDE SEQUENCE [LARGE SCALE GENOMIC DNA]</scope>
    <source>
        <strain evidence="1 2">NST_G2</strain>
    </source>
</reference>
<organism evidence="3">
    <name type="scientific">Schistocephalus solidus</name>
    <name type="common">Tapeworm</name>
    <dbReference type="NCBI Taxonomy" id="70667"/>
    <lineage>
        <taxon>Eukaryota</taxon>
        <taxon>Metazoa</taxon>
        <taxon>Spiralia</taxon>
        <taxon>Lophotrochozoa</taxon>
        <taxon>Platyhelminthes</taxon>
        <taxon>Cestoda</taxon>
        <taxon>Eucestoda</taxon>
        <taxon>Diphyllobothriidea</taxon>
        <taxon>Diphyllobothriidae</taxon>
        <taxon>Schistocephalus</taxon>
    </lineage>
</organism>
<evidence type="ECO:0000313" key="2">
    <source>
        <dbReference type="Proteomes" id="UP000275846"/>
    </source>
</evidence>
<gene>
    <name evidence="1" type="ORF">SSLN_LOCUS2897</name>
</gene>
<dbReference type="Proteomes" id="UP000275846">
    <property type="component" value="Unassembled WGS sequence"/>
</dbReference>
<dbReference type="AlphaFoldDB" id="A0A183SF99"/>
<proteinExistence type="predicted"/>
<dbReference type="OrthoDB" id="8046937at2759"/>
<evidence type="ECO:0000313" key="3">
    <source>
        <dbReference type="WBParaSite" id="SSLN_0000299701-mRNA-1"/>
    </source>
</evidence>
<name>A0A183SF99_SCHSO</name>
<sequence length="175" mass="20019">MLLGCDDLVFVIGCLILPIRRIVRSILGPQVITDEVFIQKVTKTERLMNDRSLVRNTTDANEYADLTPQHFLLNCSHFKLNLKWRQAQYLADIFWKKRISLHIGDLVLKAVGEELLKSNDGKVRDVLLRTKQGRLVRDVWGLCPLENQEQNEGLYLNPSKRFKTDGLDGASSAEL</sequence>
<dbReference type="EMBL" id="UYSU01032369">
    <property type="protein sequence ID" value="VDL89282.1"/>
    <property type="molecule type" value="Genomic_DNA"/>
</dbReference>
<dbReference type="STRING" id="70667.A0A183SF99"/>
<evidence type="ECO:0000313" key="1">
    <source>
        <dbReference type="EMBL" id="VDL89282.1"/>
    </source>
</evidence>
<dbReference type="WBParaSite" id="SSLN_0000299701-mRNA-1">
    <property type="protein sequence ID" value="SSLN_0000299701-mRNA-1"/>
    <property type="gene ID" value="SSLN_0000299701"/>
</dbReference>
<protein>
    <submittedName>
        <fullName evidence="3">Reverse transcriptase domain-containing protein</fullName>
    </submittedName>
</protein>
<keyword evidence="2" id="KW-1185">Reference proteome</keyword>
<accession>A0A183SF99</accession>
<reference evidence="3" key="1">
    <citation type="submission" date="2016-06" db="UniProtKB">
        <authorList>
            <consortium name="WormBaseParasite"/>
        </authorList>
    </citation>
    <scope>IDENTIFICATION</scope>
</reference>